<accession>D6WN08</accession>
<feature type="compositionally biased region" description="Basic residues" evidence="1">
    <location>
        <begin position="1001"/>
        <end position="1010"/>
    </location>
</feature>
<dbReference type="HOGENOM" id="CLU_297973_0_0_1"/>
<feature type="compositionally biased region" description="Polar residues" evidence="1">
    <location>
        <begin position="476"/>
        <end position="486"/>
    </location>
</feature>
<dbReference type="FunCoup" id="D6WN08">
    <property type="interactions" value="610"/>
</dbReference>
<feature type="region of interest" description="Disordered" evidence="1">
    <location>
        <begin position="316"/>
        <end position="379"/>
    </location>
</feature>
<reference evidence="2 3" key="2">
    <citation type="journal article" date="2010" name="Nucleic Acids Res.">
        <title>BeetleBase in 2010: revisions to provide comprehensive genomic information for Tribolium castaneum.</title>
        <authorList>
            <person name="Kim H.S."/>
            <person name="Murphy T."/>
            <person name="Xia J."/>
            <person name="Caragea D."/>
            <person name="Park Y."/>
            <person name="Beeman R.W."/>
            <person name="Lorenzen M.D."/>
            <person name="Butcher S."/>
            <person name="Manak J.R."/>
            <person name="Brown S.J."/>
        </authorList>
    </citation>
    <scope>GENOME REANNOTATION</scope>
    <source>
        <strain evidence="2 3">Georgia GA2</strain>
    </source>
</reference>
<feature type="compositionally biased region" description="Low complexity" evidence="1">
    <location>
        <begin position="440"/>
        <end position="460"/>
    </location>
</feature>
<protein>
    <submittedName>
        <fullName evidence="2">Uncharacterized protein</fullName>
    </submittedName>
</protein>
<dbReference type="EMBL" id="KQ971343">
    <property type="protein sequence ID" value="EFA03254.1"/>
    <property type="molecule type" value="Genomic_DNA"/>
</dbReference>
<feature type="compositionally biased region" description="Polar residues" evidence="1">
    <location>
        <begin position="832"/>
        <end position="842"/>
    </location>
</feature>
<dbReference type="PhylomeDB" id="D6WN08"/>
<dbReference type="OMA" id="VCWDGCP"/>
<evidence type="ECO:0000313" key="3">
    <source>
        <dbReference type="Proteomes" id="UP000007266"/>
    </source>
</evidence>
<evidence type="ECO:0000313" key="2">
    <source>
        <dbReference type="EMBL" id="EFA03254.1"/>
    </source>
</evidence>
<reference evidence="2 3" key="1">
    <citation type="journal article" date="2008" name="Nature">
        <title>The genome of the model beetle and pest Tribolium castaneum.</title>
        <authorList>
            <consortium name="Tribolium Genome Sequencing Consortium"/>
            <person name="Richards S."/>
            <person name="Gibbs R.A."/>
            <person name="Weinstock G.M."/>
            <person name="Brown S.J."/>
            <person name="Denell R."/>
            <person name="Beeman R.W."/>
            <person name="Gibbs R."/>
            <person name="Beeman R.W."/>
            <person name="Brown S.J."/>
            <person name="Bucher G."/>
            <person name="Friedrich M."/>
            <person name="Grimmelikhuijzen C.J."/>
            <person name="Klingler M."/>
            <person name="Lorenzen M."/>
            <person name="Richards S."/>
            <person name="Roth S."/>
            <person name="Schroder R."/>
            <person name="Tautz D."/>
            <person name="Zdobnov E.M."/>
            <person name="Muzny D."/>
            <person name="Gibbs R.A."/>
            <person name="Weinstock G.M."/>
            <person name="Attaway T."/>
            <person name="Bell S."/>
            <person name="Buhay C.J."/>
            <person name="Chandrabose M.N."/>
            <person name="Chavez D."/>
            <person name="Clerk-Blankenburg K.P."/>
            <person name="Cree A."/>
            <person name="Dao M."/>
            <person name="Davis C."/>
            <person name="Chacko J."/>
            <person name="Dinh H."/>
            <person name="Dugan-Rocha S."/>
            <person name="Fowler G."/>
            <person name="Garner T.T."/>
            <person name="Garnes J."/>
            <person name="Gnirke A."/>
            <person name="Hawes A."/>
            <person name="Hernandez J."/>
            <person name="Hines S."/>
            <person name="Holder M."/>
            <person name="Hume J."/>
            <person name="Jhangiani S.N."/>
            <person name="Joshi V."/>
            <person name="Khan Z.M."/>
            <person name="Jackson L."/>
            <person name="Kovar C."/>
            <person name="Kowis A."/>
            <person name="Lee S."/>
            <person name="Lewis L.R."/>
            <person name="Margolis J."/>
            <person name="Morgan M."/>
            <person name="Nazareth L.V."/>
            <person name="Nguyen N."/>
            <person name="Okwuonu G."/>
            <person name="Parker D."/>
            <person name="Richards S."/>
            <person name="Ruiz S.J."/>
            <person name="Santibanez J."/>
            <person name="Savard J."/>
            <person name="Scherer S.E."/>
            <person name="Schneider B."/>
            <person name="Sodergren E."/>
            <person name="Tautz D."/>
            <person name="Vattahil S."/>
            <person name="Villasana D."/>
            <person name="White C.S."/>
            <person name="Wright R."/>
            <person name="Park Y."/>
            <person name="Beeman R.W."/>
            <person name="Lord J."/>
            <person name="Oppert B."/>
            <person name="Lorenzen M."/>
            <person name="Brown S."/>
            <person name="Wang L."/>
            <person name="Savard J."/>
            <person name="Tautz D."/>
            <person name="Richards S."/>
            <person name="Weinstock G."/>
            <person name="Gibbs R.A."/>
            <person name="Liu Y."/>
            <person name="Worley K."/>
            <person name="Weinstock G."/>
            <person name="Elsik C.G."/>
            <person name="Reese J.T."/>
            <person name="Elhaik E."/>
            <person name="Landan G."/>
            <person name="Graur D."/>
            <person name="Arensburger P."/>
            <person name="Atkinson P."/>
            <person name="Beeman R.W."/>
            <person name="Beidler J."/>
            <person name="Brown S.J."/>
            <person name="Demuth J.P."/>
            <person name="Drury D.W."/>
            <person name="Du Y.Z."/>
            <person name="Fujiwara H."/>
            <person name="Lorenzen M."/>
            <person name="Maselli V."/>
            <person name="Osanai M."/>
            <person name="Park Y."/>
            <person name="Robertson H.M."/>
            <person name="Tu Z."/>
            <person name="Wang J.J."/>
            <person name="Wang S."/>
            <person name="Richards S."/>
            <person name="Song H."/>
            <person name="Zhang L."/>
            <person name="Sodergren E."/>
            <person name="Werner D."/>
            <person name="Stanke M."/>
            <person name="Morgenstern B."/>
            <person name="Solovyev V."/>
            <person name="Kosarev P."/>
            <person name="Brown G."/>
            <person name="Chen H.C."/>
            <person name="Ermolaeva O."/>
            <person name="Hlavina W."/>
            <person name="Kapustin Y."/>
            <person name="Kiryutin B."/>
            <person name="Kitts P."/>
            <person name="Maglott D."/>
            <person name="Pruitt K."/>
            <person name="Sapojnikov V."/>
            <person name="Souvorov A."/>
            <person name="Mackey A.J."/>
            <person name="Waterhouse R.M."/>
            <person name="Wyder S."/>
            <person name="Zdobnov E.M."/>
            <person name="Zdobnov E.M."/>
            <person name="Wyder S."/>
            <person name="Kriventseva E.V."/>
            <person name="Kadowaki T."/>
            <person name="Bork P."/>
            <person name="Aranda M."/>
            <person name="Bao R."/>
            <person name="Beermann A."/>
            <person name="Berns N."/>
            <person name="Bolognesi R."/>
            <person name="Bonneton F."/>
            <person name="Bopp D."/>
            <person name="Brown S.J."/>
            <person name="Bucher G."/>
            <person name="Butts T."/>
            <person name="Chaumot A."/>
            <person name="Denell R.E."/>
            <person name="Ferrier D.E."/>
            <person name="Friedrich M."/>
            <person name="Gordon C.M."/>
            <person name="Jindra M."/>
            <person name="Klingler M."/>
            <person name="Lan Q."/>
            <person name="Lattorff H.M."/>
            <person name="Laudet V."/>
            <person name="von Levetsow C."/>
            <person name="Liu Z."/>
            <person name="Lutz R."/>
            <person name="Lynch J.A."/>
            <person name="da Fonseca R.N."/>
            <person name="Posnien N."/>
            <person name="Reuter R."/>
            <person name="Roth S."/>
            <person name="Savard J."/>
            <person name="Schinko J.B."/>
            <person name="Schmitt C."/>
            <person name="Schoppmeier M."/>
            <person name="Schroder R."/>
            <person name="Shippy T.D."/>
            <person name="Simonnet F."/>
            <person name="Marques-Souza H."/>
            <person name="Tautz D."/>
            <person name="Tomoyasu Y."/>
            <person name="Trauner J."/>
            <person name="Van der Zee M."/>
            <person name="Vervoort M."/>
            <person name="Wittkopp N."/>
            <person name="Wimmer E.A."/>
            <person name="Yang X."/>
            <person name="Jones A.K."/>
            <person name="Sattelle D.B."/>
            <person name="Ebert P.R."/>
            <person name="Nelson D."/>
            <person name="Scott J.G."/>
            <person name="Beeman R.W."/>
            <person name="Muthukrishnan S."/>
            <person name="Kramer K.J."/>
            <person name="Arakane Y."/>
            <person name="Beeman R.W."/>
            <person name="Zhu Q."/>
            <person name="Hogenkamp D."/>
            <person name="Dixit R."/>
            <person name="Oppert B."/>
            <person name="Jiang H."/>
            <person name="Zou Z."/>
            <person name="Marshall J."/>
            <person name="Elpidina E."/>
            <person name="Vinokurov K."/>
            <person name="Oppert C."/>
            <person name="Zou Z."/>
            <person name="Evans J."/>
            <person name="Lu Z."/>
            <person name="Zhao P."/>
            <person name="Sumathipala N."/>
            <person name="Altincicek B."/>
            <person name="Vilcinskas A."/>
            <person name="Williams M."/>
            <person name="Hultmark D."/>
            <person name="Hetru C."/>
            <person name="Jiang H."/>
            <person name="Grimmelikhuijzen C.J."/>
            <person name="Hauser F."/>
            <person name="Cazzamali G."/>
            <person name="Williamson M."/>
            <person name="Park Y."/>
            <person name="Li B."/>
            <person name="Tanaka Y."/>
            <person name="Predel R."/>
            <person name="Neupert S."/>
            <person name="Schachtner J."/>
            <person name="Verleyen P."/>
            <person name="Raible F."/>
            <person name="Bork P."/>
            <person name="Friedrich M."/>
            <person name="Walden K.K."/>
            <person name="Robertson H.M."/>
            <person name="Angeli S."/>
            <person name="Foret S."/>
            <person name="Bucher G."/>
            <person name="Schuetz S."/>
            <person name="Maleszka R."/>
            <person name="Wimmer E.A."/>
            <person name="Beeman R.W."/>
            <person name="Lorenzen M."/>
            <person name="Tomoyasu Y."/>
            <person name="Miller S.C."/>
            <person name="Grossmann D."/>
            <person name="Bucher G."/>
        </authorList>
    </citation>
    <scope>NUCLEOTIDE SEQUENCE [LARGE SCALE GENOMIC DNA]</scope>
    <source>
        <strain evidence="2 3">Georgia GA2</strain>
    </source>
</reference>
<proteinExistence type="predicted"/>
<keyword evidence="3" id="KW-1185">Reference proteome</keyword>
<feature type="compositionally biased region" description="Low complexity" evidence="1">
    <location>
        <begin position="365"/>
        <end position="379"/>
    </location>
</feature>
<dbReference type="Proteomes" id="UP000007266">
    <property type="component" value="Linkage group 5"/>
</dbReference>
<name>D6WN08_TRICA</name>
<feature type="region of interest" description="Disordered" evidence="1">
    <location>
        <begin position="823"/>
        <end position="842"/>
    </location>
</feature>
<gene>
    <name evidence="2" type="primary">AUGUSTUS-3.0.2_13188</name>
    <name evidence="2" type="ORF">TcasGA2_TC013188</name>
</gene>
<organism evidence="2 3">
    <name type="scientific">Tribolium castaneum</name>
    <name type="common">Red flour beetle</name>
    <dbReference type="NCBI Taxonomy" id="7070"/>
    <lineage>
        <taxon>Eukaryota</taxon>
        <taxon>Metazoa</taxon>
        <taxon>Ecdysozoa</taxon>
        <taxon>Arthropoda</taxon>
        <taxon>Hexapoda</taxon>
        <taxon>Insecta</taxon>
        <taxon>Pterygota</taxon>
        <taxon>Neoptera</taxon>
        <taxon>Endopterygota</taxon>
        <taxon>Coleoptera</taxon>
        <taxon>Polyphaga</taxon>
        <taxon>Cucujiformia</taxon>
        <taxon>Tenebrionidae</taxon>
        <taxon>Tenebrionidae incertae sedis</taxon>
        <taxon>Tribolium</taxon>
    </lineage>
</organism>
<dbReference type="AlphaFoldDB" id="D6WN08"/>
<feature type="region of interest" description="Disordered" evidence="1">
    <location>
        <begin position="982"/>
        <end position="1010"/>
    </location>
</feature>
<feature type="region of interest" description="Disordered" evidence="1">
    <location>
        <begin position="418"/>
        <end position="486"/>
    </location>
</feature>
<dbReference type="STRING" id="7070.D6WN08"/>
<evidence type="ECO:0000256" key="1">
    <source>
        <dbReference type="SAM" id="MobiDB-lite"/>
    </source>
</evidence>
<feature type="compositionally biased region" description="Basic and acidic residues" evidence="1">
    <location>
        <begin position="324"/>
        <end position="337"/>
    </location>
</feature>
<dbReference type="OrthoDB" id="7765355at2759"/>
<feature type="region of interest" description="Disordered" evidence="1">
    <location>
        <begin position="181"/>
        <end position="204"/>
    </location>
</feature>
<dbReference type="KEGG" id="tca:659014"/>
<sequence length="1010" mass="106331">MSHYSRNNNSFVTPPRASFRRYSLADTSSLTPTRATSALYNNHLSTKIGSRSPGYTTRVVQYSEEHGRSRPSHQHKYNKLGSFPIVHFFKKELPSLKRKGSEGNISQMNSAELSRFNSPEQNRLLLEKIIKSSPNNDSISHKTETNTKSVLDALKEISRKRIHASEEDFILKDEGKRLHKEYDNEGASRKRLRQNSLSPSSRYSSISELIASHSSMDGYLEEEKKKENLVKLSVPPVTPLKTPPIVKTCVDVETQTIIPEPTPDSSKVVIPQKEEKENVSVNEARPQVKVKKASPLKIFDETPLETMRKNRLTALMGSVQNKNQKQEEETKSDEKSAKPLVSILSPTNKSPHKSNKHVTFDIPQSENSPVSSTTPVTFSESTTPTKLVEAVTSTSTAISTPIVSASVVEVPPMTFKAAGDAPPPAVTSTPPASKTISFGNTNTFSVSSTVTPTTFTSLPTVKPTEVKPTVEKTPLPSFSSPSQNFEPKTSVTTSNFTFGKLSEPVVPTQKGGFKFELKDATTSVGTSSPFQFKSPAVTTSAPAEKPVSTFGTIKPANSLQLAQVTSSNPVTTLPTFGVTTTSSDSPSKNFLMPSATMFSVNKTSSPTTSTFMRPPNPLQTANSSMFNPPPSSNKPSMFSFGSTSTATSTATFAPSFTPSTTPGLFEPKSALSGSAKPSLNFSAPNSFTMSPVTTSSSFALPPVTTTSAMPFAFKPTTSFSSTVASTTSTFSNPVFGTNTTANFGGGASGAKPVFGQQAATGPLFSTTGSSFGTTNTFGTTSAFGANNSSQNVFGAVATTTSSIFGGSNTFGTAGSSFGNSFGSGQSSAFNEPKSQPTPSFGTPGSSAFGVTTTASFGTNSTVFTTTASGFSASNNTFSSTFGSSSAFDKPAEAASPFGGGGSTFGGATFGANPPVTQSGVFAFGTEGTKPPVFSFGSAEPPKPSFNFTAGSGGFDAGKGFGGNPPPAFNPGLTPQFNMPAPVGTGMFNIGSGGTSTPNRSRTMHKTKRRT</sequence>
<dbReference type="InParanoid" id="D6WN08"/>